<keyword evidence="1" id="KW-0862">Zinc</keyword>
<comment type="subcellular location">
    <subcellularLocation>
        <location evidence="1">Membrane</location>
        <topology evidence="1">Lipid-anchor</topology>
        <topology evidence="1">GPI-anchor</topology>
    </subcellularLocation>
</comment>
<dbReference type="Gene3D" id="3.20.20.140">
    <property type="entry name" value="Metal-dependent hydrolases"/>
    <property type="match status" value="1"/>
</dbReference>
<dbReference type="PROSITE" id="PS51365">
    <property type="entry name" value="RENAL_DIPEPTIDASE_2"/>
    <property type="match status" value="1"/>
</dbReference>
<dbReference type="SUPFAM" id="SSF51556">
    <property type="entry name" value="Metallo-dependent hydrolases"/>
    <property type="match status" value="1"/>
</dbReference>
<evidence type="ECO:0000256" key="2">
    <source>
        <dbReference type="SAM" id="Phobius"/>
    </source>
</evidence>
<keyword evidence="1" id="KW-0449">Lipoprotein</keyword>
<protein>
    <recommendedName>
        <fullName evidence="1">Dipeptidase</fullName>
        <ecNumber evidence="1">3.4.13.19</ecNumber>
    </recommendedName>
</protein>
<proteinExistence type="inferred from homology"/>
<dbReference type="Proteomes" id="UP001642483">
    <property type="component" value="Unassembled WGS sequence"/>
</dbReference>
<sequence length="409" mass="45635">MPNDDKYRIDSGRVSKSNKTLFIFVGALILAAAIAVAIAVPIALNSNVKTNLETANEILDKYPIIDGHNDWAWQFRDNLQNVINNISLWDDLTEVYPDSHTDIPRLKKGKVGAQFWACFVHCNSAHKDAVRQGLEQMDMIRRFIEAYSDTFQFATTAKDIEDANAAGKIASLIGVEGGHMIDSSLAALRMYYALGARYMTLTHSCDTPWADASNRNYSNGGLTDFGKRVVAEMNRIGILVDISHVSDQTMKDVFSVTTAPVIYSHSSARHLCDHVRNVPDDILQLLKENNGIIMINFYNDYVTCSTTANTTDVADHFDYIKSLIGVEYLGFGADYDGVTRVPTGLEDVSTYPNLVAELLKRGWTEDELRMITRDNLLRVLRKAESVARPSNDPDETWISASSVNYPCRT</sequence>
<keyword evidence="1" id="KW-0482">Metalloprotease</keyword>
<dbReference type="InterPro" id="IPR032466">
    <property type="entry name" value="Metal_Hydrolase"/>
</dbReference>
<keyword evidence="1" id="KW-0336">GPI-anchor</keyword>
<evidence type="ECO:0000313" key="3">
    <source>
        <dbReference type="EMBL" id="CAK8685010.1"/>
    </source>
</evidence>
<evidence type="ECO:0000313" key="4">
    <source>
        <dbReference type="Proteomes" id="UP001642483"/>
    </source>
</evidence>
<keyword evidence="2" id="KW-0472">Membrane</keyword>
<comment type="caution">
    <text evidence="3">The sequence shown here is derived from an EMBL/GenBank/DDBJ whole genome shotgun (WGS) entry which is preliminary data.</text>
</comment>
<dbReference type="InterPro" id="IPR008257">
    <property type="entry name" value="Pept_M19"/>
</dbReference>
<dbReference type="CDD" id="cd01301">
    <property type="entry name" value="rDP_like"/>
    <property type="match status" value="1"/>
</dbReference>
<evidence type="ECO:0000256" key="1">
    <source>
        <dbReference type="RuleBase" id="RU341113"/>
    </source>
</evidence>
<keyword evidence="2" id="KW-0812">Transmembrane</keyword>
<comment type="catalytic activity">
    <reaction evidence="1">
        <text>an L-aminoacyl-L-amino acid + H2O = 2 an L-alpha-amino acid</text>
        <dbReference type="Rhea" id="RHEA:48940"/>
        <dbReference type="ChEBI" id="CHEBI:15377"/>
        <dbReference type="ChEBI" id="CHEBI:59869"/>
        <dbReference type="ChEBI" id="CHEBI:77460"/>
        <dbReference type="EC" id="3.4.13.19"/>
    </reaction>
</comment>
<dbReference type="PANTHER" id="PTHR10443">
    <property type="entry name" value="MICROSOMAL DIPEPTIDASE"/>
    <property type="match status" value="1"/>
</dbReference>
<comment type="similarity">
    <text evidence="1">Belongs to the metallo-dependent hydrolases superfamily. Peptidase M19 family.</text>
</comment>
<keyword evidence="1" id="KW-0378">Hydrolase</keyword>
<comment type="subunit">
    <text evidence="1">Homodimer; disulfide-linked.</text>
</comment>
<dbReference type="EMBL" id="CAWYQH010000098">
    <property type="protein sequence ID" value="CAK8685010.1"/>
    <property type="molecule type" value="Genomic_DNA"/>
</dbReference>
<name>A0ABP0FZK0_CLALP</name>
<dbReference type="EC" id="3.4.13.19" evidence="1"/>
<feature type="transmembrane region" description="Helical" evidence="2">
    <location>
        <begin position="21"/>
        <end position="44"/>
    </location>
</feature>
<comment type="cofactor">
    <cofactor evidence="1">
        <name>Zn(2+)</name>
        <dbReference type="ChEBI" id="CHEBI:29105"/>
    </cofactor>
</comment>
<gene>
    <name evidence="3" type="ORF">CVLEPA_LOCUS16174</name>
</gene>
<dbReference type="Pfam" id="PF01244">
    <property type="entry name" value="Peptidase_M19"/>
    <property type="match status" value="1"/>
</dbReference>
<organism evidence="3 4">
    <name type="scientific">Clavelina lepadiformis</name>
    <name type="common">Light-bulb sea squirt</name>
    <name type="synonym">Ascidia lepadiformis</name>
    <dbReference type="NCBI Taxonomy" id="159417"/>
    <lineage>
        <taxon>Eukaryota</taxon>
        <taxon>Metazoa</taxon>
        <taxon>Chordata</taxon>
        <taxon>Tunicata</taxon>
        <taxon>Ascidiacea</taxon>
        <taxon>Aplousobranchia</taxon>
        <taxon>Clavelinidae</taxon>
        <taxon>Clavelina</taxon>
    </lineage>
</organism>
<keyword evidence="1" id="KW-1015">Disulfide bond</keyword>
<keyword evidence="2" id="KW-1133">Transmembrane helix</keyword>
<dbReference type="PANTHER" id="PTHR10443:SF12">
    <property type="entry name" value="DIPEPTIDASE"/>
    <property type="match status" value="1"/>
</dbReference>
<keyword evidence="4" id="KW-1185">Reference proteome</keyword>
<keyword evidence="1" id="KW-0224">Dipeptidase</keyword>
<reference evidence="3 4" key="1">
    <citation type="submission" date="2024-02" db="EMBL/GenBank/DDBJ databases">
        <authorList>
            <person name="Daric V."/>
            <person name="Darras S."/>
        </authorList>
    </citation>
    <scope>NUCLEOTIDE SEQUENCE [LARGE SCALE GENOMIC DNA]</scope>
</reference>
<accession>A0ABP0FZK0</accession>
<keyword evidence="1" id="KW-0645">Protease</keyword>
<keyword evidence="1" id="KW-0325">Glycoprotein</keyword>
<keyword evidence="1" id="KW-0479">Metal-binding</keyword>